<gene>
    <name evidence="2" type="ORF">EVAR_23108_1</name>
</gene>
<reference evidence="2 3" key="1">
    <citation type="journal article" date="2019" name="Commun. Biol.">
        <title>The bagworm genome reveals a unique fibroin gene that provides high tensile strength.</title>
        <authorList>
            <person name="Kono N."/>
            <person name="Nakamura H."/>
            <person name="Ohtoshi R."/>
            <person name="Tomita M."/>
            <person name="Numata K."/>
            <person name="Arakawa K."/>
        </authorList>
    </citation>
    <scope>NUCLEOTIDE SEQUENCE [LARGE SCALE GENOMIC DNA]</scope>
</reference>
<dbReference type="EMBL" id="BGZK01000370">
    <property type="protein sequence ID" value="GBP39782.1"/>
    <property type="molecule type" value="Genomic_DNA"/>
</dbReference>
<dbReference type="Proteomes" id="UP000299102">
    <property type="component" value="Unassembled WGS sequence"/>
</dbReference>
<protein>
    <submittedName>
        <fullName evidence="2">Uncharacterized protein</fullName>
    </submittedName>
</protein>
<evidence type="ECO:0000313" key="3">
    <source>
        <dbReference type="Proteomes" id="UP000299102"/>
    </source>
</evidence>
<evidence type="ECO:0000313" key="2">
    <source>
        <dbReference type="EMBL" id="GBP39782.1"/>
    </source>
</evidence>
<comment type="caution">
    <text evidence="2">The sequence shown here is derived from an EMBL/GenBank/DDBJ whole genome shotgun (WGS) entry which is preliminary data.</text>
</comment>
<feature type="compositionally biased region" description="Basic and acidic residues" evidence="1">
    <location>
        <begin position="23"/>
        <end position="34"/>
    </location>
</feature>
<organism evidence="2 3">
    <name type="scientific">Eumeta variegata</name>
    <name type="common">Bagworm moth</name>
    <name type="synonym">Eumeta japonica</name>
    <dbReference type="NCBI Taxonomy" id="151549"/>
    <lineage>
        <taxon>Eukaryota</taxon>
        <taxon>Metazoa</taxon>
        <taxon>Ecdysozoa</taxon>
        <taxon>Arthropoda</taxon>
        <taxon>Hexapoda</taxon>
        <taxon>Insecta</taxon>
        <taxon>Pterygota</taxon>
        <taxon>Neoptera</taxon>
        <taxon>Endopterygota</taxon>
        <taxon>Lepidoptera</taxon>
        <taxon>Glossata</taxon>
        <taxon>Ditrysia</taxon>
        <taxon>Tineoidea</taxon>
        <taxon>Psychidae</taxon>
        <taxon>Oiketicinae</taxon>
        <taxon>Eumeta</taxon>
    </lineage>
</organism>
<dbReference type="AlphaFoldDB" id="A0A4C1VN07"/>
<feature type="region of interest" description="Disordered" evidence="1">
    <location>
        <begin position="1"/>
        <end position="59"/>
    </location>
</feature>
<evidence type="ECO:0000256" key="1">
    <source>
        <dbReference type="SAM" id="MobiDB-lite"/>
    </source>
</evidence>
<feature type="compositionally biased region" description="Low complexity" evidence="1">
    <location>
        <begin position="35"/>
        <end position="44"/>
    </location>
</feature>
<accession>A0A4C1VN07</accession>
<keyword evidence="3" id="KW-1185">Reference proteome</keyword>
<sequence>MIDETPPSGESKQIRTSRQQSRASRDRERDEGSESSRGGRSAESNYLHTENERLTATGGRRRRRLLLRLLLDLTLIKDLSSEQNGHEYRYRRELGRV</sequence>
<name>A0A4C1VN07_EUMVA</name>
<proteinExistence type="predicted"/>